<protein>
    <recommendedName>
        <fullName evidence="14">Ig-like domain-containing protein</fullName>
    </recommendedName>
</protein>
<evidence type="ECO:0000256" key="8">
    <source>
        <dbReference type="ARBA" id="ARBA00023136"/>
    </source>
</evidence>
<keyword evidence="10" id="KW-0325">Glycoprotein</keyword>
<keyword evidence="6" id="KW-0130">Cell adhesion</keyword>
<dbReference type="GO" id="GO:0098609">
    <property type="term" value="P:cell-cell adhesion"/>
    <property type="evidence" value="ECO:0007669"/>
    <property type="project" value="InterPro"/>
</dbReference>
<dbReference type="PANTHER" id="PTHR13771:SF9">
    <property type="entry name" value="INTERCELLULAR ADHESION MOLECULE 5"/>
    <property type="match status" value="1"/>
</dbReference>
<evidence type="ECO:0000256" key="9">
    <source>
        <dbReference type="ARBA" id="ARBA00023157"/>
    </source>
</evidence>
<dbReference type="InterPro" id="IPR048679">
    <property type="entry name" value="ICAM1_3_5_D2"/>
</dbReference>
<dbReference type="Proteomes" id="UP000694563">
    <property type="component" value="Chromosome 33"/>
</dbReference>
<keyword evidence="9" id="KW-1015">Disulfide bond</keyword>
<dbReference type="PRINTS" id="PR01472">
    <property type="entry name" value="ICAMVCAM1"/>
</dbReference>
<keyword evidence="11" id="KW-0393">Immunoglobulin domain</keyword>
<dbReference type="Ensembl" id="ENSCUST00005009124.1">
    <property type="protein sequence ID" value="ENSCUSP00005008761.1"/>
    <property type="gene ID" value="ENSCUSG00005005512.1"/>
</dbReference>
<dbReference type="PANTHER" id="PTHR13771">
    <property type="entry name" value="INTERCELLULAR ADHESION MOLECULE"/>
    <property type="match status" value="1"/>
</dbReference>
<name>A0A8C3U4L2_CATUS</name>
<dbReference type="InterPro" id="IPR047012">
    <property type="entry name" value="ICAM_VCAM"/>
</dbReference>
<evidence type="ECO:0000256" key="3">
    <source>
        <dbReference type="ARBA" id="ARBA00022692"/>
    </source>
</evidence>
<feature type="transmembrane region" description="Helical" evidence="13">
    <location>
        <begin position="566"/>
        <end position="587"/>
    </location>
</feature>
<keyword evidence="4" id="KW-0732">Signal</keyword>
<evidence type="ECO:0000256" key="11">
    <source>
        <dbReference type="ARBA" id="ARBA00023319"/>
    </source>
</evidence>
<evidence type="ECO:0000256" key="5">
    <source>
        <dbReference type="ARBA" id="ARBA00022737"/>
    </source>
</evidence>
<proteinExistence type="inferred from homology"/>
<dbReference type="Pfam" id="PF21146">
    <property type="entry name" value="ICAM1_3_5_D2"/>
    <property type="match status" value="1"/>
</dbReference>
<evidence type="ECO:0000256" key="6">
    <source>
        <dbReference type="ARBA" id="ARBA00022889"/>
    </source>
</evidence>
<reference evidence="15" key="3">
    <citation type="submission" date="2025-09" db="UniProtKB">
        <authorList>
            <consortium name="Ensembl"/>
        </authorList>
    </citation>
    <scope>IDENTIFICATION</scope>
</reference>
<dbReference type="InterPro" id="IPR036179">
    <property type="entry name" value="Ig-like_dom_sf"/>
</dbReference>
<keyword evidence="5" id="KW-0677">Repeat</keyword>
<dbReference type="PROSITE" id="PS50835">
    <property type="entry name" value="IG_LIKE"/>
    <property type="match status" value="1"/>
</dbReference>
<dbReference type="InterPro" id="IPR007110">
    <property type="entry name" value="Ig-like_dom"/>
</dbReference>
<reference evidence="15" key="2">
    <citation type="submission" date="2025-08" db="UniProtKB">
        <authorList>
            <consortium name="Ensembl"/>
        </authorList>
    </citation>
    <scope>IDENTIFICATION</scope>
</reference>
<dbReference type="GO" id="GO:0005886">
    <property type="term" value="C:plasma membrane"/>
    <property type="evidence" value="ECO:0007669"/>
    <property type="project" value="TreeGrafter"/>
</dbReference>
<comment type="similarity">
    <text evidence="2">Belongs to the immunoglobulin superfamily. ICAM family.</text>
</comment>
<keyword evidence="3 13" id="KW-0812">Transmembrane</keyword>
<dbReference type="Gene3D" id="2.60.40.10">
    <property type="entry name" value="Immunoglobulins"/>
    <property type="match status" value="4"/>
</dbReference>
<accession>A0A8C3U4L2</accession>
<evidence type="ECO:0000256" key="10">
    <source>
        <dbReference type="ARBA" id="ARBA00023180"/>
    </source>
</evidence>
<evidence type="ECO:0000313" key="15">
    <source>
        <dbReference type="Ensembl" id="ENSCUSP00005008761.1"/>
    </source>
</evidence>
<dbReference type="AlphaFoldDB" id="A0A8C3U4L2"/>
<organism evidence="15 16">
    <name type="scientific">Catharus ustulatus</name>
    <name type="common">Russet-backed thrush</name>
    <name type="synonym">Hylocichla ustulatus</name>
    <dbReference type="NCBI Taxonomy" id="91951"/>
    <lineage>
        <taxon>Eukaryota</taxon>
        <taxon>Metazoa</taxon>
        <taxon>Chordata</taxon>
        <taxon>Craniata</taxon>
        <taxon>Vertebrata</taxon>
        <taxon>Euteleostomi</taxon>
        <taxon>Archelosauria</taxon>
        <taxon>Archosauria</taxon>
        <taxon>Dinosauria</taxon>
        <taxon>Saurischia</taxon>
        <taxon>Theropoda</taxon>
        <taxon>Coelurosauria</taxon>
        <taxon>Aves</taxon>
        <taxon>Neognathae</taxon>
        <taxon>Neoaves</taxon>
        <taxon>Telluraves</taxon>
        <taxon>Australaves</taxon>
        <taxon>Passeriformes</taxon>
        <taxon>Turdidae</taxon>
        <taxon>Catharus</taxon>
    </lineage>
</organism>
<evidence type="ECO:0000256" key="7">
    <source>
        <dbReference type="ARBA" id="ARBA00022989"/>
    </source>
</evidence>
<feature type="domain" description="Ig-like" evidence="14">
    <location>
        <begin position="352"/>
        <end position="472"/>
    </location>
</feature>
<feature type="transmembrane region" description="Helical" evidence="13">
    <location>
        <begin position="593"/>
        <end position="612"/>
    </location>
</feature>
<sequence>MSPSLFLGSLSHFFSLSPFFGSPGVAHGGSFTVHSWPPVAVVAFGGSVTINCSHTSCPGDKATLALDTPLVATPGPGGQLWQSFWLPNVSLWRPDPVTCSGRCGDTEATASTAVIVYKLPQLVALDPVPALPVGHIHPLTCHVLDVAPLGNLTVTLRRGTETLRTATFGDSEGSASVAVSHELPVARGDHGQAVTCHAELSLRPHGPLFARGAAPVVLSVFDLPEPPHLEAPPILEVATLANATCHLIGAFPVTDINITVTLGGDPLDVTTVTHGDKVTTRAELAPLRPGHHELSCTAQVATPLEATSKPPRATSKPLGDTSEPLGDTSEPPPVRLQLRDGRGRVLAEGSRPRLQLRVVARRGDNGGQMLCRASLEVGGAQVTKEATARLEVLYPPEFPPRGCPSNRTWLRGTLEALSCLATGNPSPTVLCGHHGATVATTEPSLVTDSRAGTYECKATNALGTRRTLKMVTFMVALTVALIVALMMVTLKMAALMVTLKMAALMVALTVTFKMVTLKMAALMAALMVTLKMAALTTGTHKMASLMVTLKMVALTTGTLKMASLMVTFKMVALIVALMVALIVALKMVTLKMVTLRVAVMVALNMASLMATLKMATSMVTLKMV</sequence>
<feature type="transmembrane region" description="Helical" evidence="13">
    <location>
        <begin position="470"/>
        <end position="490"/>
    </location>
</feature>
<feature type="transmembrane region" description="Helical" evidence="13">
    <location>
        <begin position="502"/>
        <end position="530"/>
    </location>
</feature>
<feature type="region of interest" description="Disordered" evidence="12">
    <location>
        <begin position="301"/>
        <end position="339"/>
    </location>
</feature>
<dbReference type="GO" id="GO:0005178">
    <property type="term" value="F:integrin binding"/>
    <property type="evidence" value="ECO:0007669"/>
    <property type="project" value="InterPro"/>
</dbReference>
<comment type="subcellular location">
    <subcellularLocation>
        <location evidence="1">Membrane</location>
        <topology evidence="1">Single-pass type I membrane protein</topology>
    </subcellularLocation>
</comment>
<dbReference type="InterPro" id="IPR003987">
    <property type="entry name" value="ICAM_VCAM_N"/>
</dbReference>
<keyword evidence="16" id="KW-1185">Reference proteome</keyword>
<keyword evidence="8 13" id="KW-0472">Membrane</keyword>
<evidence type="ECO:0000256" key="4">
    <source>
        <dbReference type="ARBA" id="ARBA00022729"/>
    </source>
</evidence>
<keyword evidence="7 13" id="KW-1133">Transmembrane helix</keyword>
<evidence type="ECO:0000313" key="16">
    <source>
        <dbReference type="Proteomes" id="UP000694563"/>
    </source>
</evidence>
<dbReference type="Pfam" id="PF03921">
    <property type="entry name" value="ICAM_N"/>
    <property type="match status" value="1"/>
</dbReference>
<evidence type="ECO:0000256" key="1">
    <source>
        <dbReference type="ARBA" id="ARBA00004479"/>
    </source>
</evidence>
<evidence type="ECO:0000256" key="13">
    <source>
        <dbReference type="SAM" id="Phobius"/>
    </source>
</evidence>
<reference evidence="15" key="1">
    <citation type="submission" date="2020-10" db="EMBL/GenBank/DDBJ databases">
        <title>Catharus ustulatus (Swainson's thrush) genome, bCatUst1, primary haplotype v2.</title>
        <authorList>
            <person name="Delmore K."/>
            <person name="Vafadar M."/>
            <person name="Formenti G."/>
            <person name="Chow W."/>
            <person name="Pelan S."/>
            <person name="Howe K."/>
            <person name="Rhie A."/>
            <person name="Mountcastle J."/>
            <person name="Haase B."/>
            <person name="Fedrigo O."/>
            <person name="Jarvis E.D."/>
        </authorList>
    </citation>
    <scope>NUCLEOTIDE SEQUENCE [LARGE SCALE GENOMIC DNA]</scope>
</reference>
<dbReference type="SUPFAM" id="SSF48726">
    <property type="entry name" value="Immunoglobulin"/>
    <property type="match status" value="4"/>
</dbReference>
<evidence type="ECO:0000256" key="12">
    <source>
        <dbReference type="SAM" id="MobiDB-lite"/>
    </source>
</evidence>
<dbReference type="InterPro" id="IPR013768">
    <property type="entry name" value="ICAM_N"/>
</dbReference>
<evidence type="ECO:0000256" key="2">
    <source>
        <dbReference type="ARBA" id="ARBA00005925"/>
    </source>
</evidence>
<evidence type="ECO:0000259" key="14">
    <source>
        <dbReference type="PROSITE" id="PS50835"/>
    </source>
</evidence>
<dbReference type="InterPro" id="IPR013783">
    <property type="entry name" value="Ig-like_fold"/>
</dbReference>